<name>A0A1I0Z317_9PSEU</name>
<evidence type="ECO:0000313" key="2">
    <source>
        <dbReference type="Proteomes" id="UP000243799"/>
    </source>
</evidence>
<sequence>MTDAELWAVRKQFCDHILAHWAVLDGSEPDADAANQHLRAAEQMVEQWTAQKTVRDTLLPLIEDDNPQIRWAAASYLLRNGATEAARTELEGLANSDEIGLVASSAEAVLMSWEQEGRKPKA</sequence>
<dbReference type="OrthoDB" id="9977360at2"/>
<protein>
    <submittedName>
        <fullName evidence="1">HEAT repeat-containing protein</fullName>
    </submittedName>
</protein>
<dbReference type="Proteomes" id="UP000243799">
    <property type="component" value="Unassembled WGS sequence"/>
</dbReference>
<keyword evidence="2" id="KW-1185">Reference proteome</keyword>
<dbReference type="STRING" id="490629.SAMN05216266_10655"/>
<dbReference type="InterPro" id="IPR016024">
    <property type="entry name" value="ARM-type_fold"/>
</dbReference>
<accession>A0A1I0Z317</accession>
<dbReference type="AlphaFoldDB" id="A0A1I0Z317"/>
<proteinExistence type="predicted"/>
<dbReference type="RefSeq" id="WP_091672814.1">
    <property type="nucleotide sequence ID" value="NZ_FOKG01000006.1"/>
</dbReference>
<gene>
    <name evidence="1" type="ORF">SAMN05216266_10655</name>
</gene>
<dbReference type="Gene3D" id="1.25.40.70">
    <property type="entry name" value="Phosphatidylinositol 3-kinase, accessory domain (PIK)"/>
    <property type="match status" value="1"/>
</dbReference>
<dbReference type="Pfam" id="PF13646">
    <property type="entry name" value="HEAT_2"/>
    <property type="match status" value="1"/>
</dbReference>
<dbReference type="SUPFAM" id="SSF48371">
    <property type="entry name" value="ARM repeat"/>
    <property type="match status" value="1"/>
</dbReference>
<dbReference type="EMBL" id="FOKG01000006">
    <property type="protein sequence ID" value="SFB19717.1"/>
    <property type="molecule type" value="Genomic_DNA"/>
</dbReference>
<organism evidence="1 2">
    <name type="scientific">Amycolatopsis marina</name>
    <dbReference type="NCBI Taxonomy" id="490629"/>
    <lineage>
        <taxon>Bacteria</taxon>
        <taxon>Bacillati</taxon>
        <taxon>Actinomycetota</taxon>
        <taxon>Actinomycetes</taxon>
        <taxon>Pseudonocardiales</taxon>
        <taxon>Pseudonocardiaceae</taxon>
        <taxon>Amycolatopsis</taxon>
    </lineage>
</organism>
<evidence type="ECO:0000313" key="1">
    <source>
        <dbReference type="EMBL" id="SFB19717.1"/>
    </source>
</evidence>
<reference evidence="2" key="1">
    <citation type="submission" date="2016-10" db="EMBL/GenBank/DDBJ databases">
        <authorList>
            <person name="Varghese N."/>
            <person name="Submissions S."/>
        </authorList>
    </citation>
    <scope>NUCLEOTIDE SEQUENCE [LARGE SCALE GENOMIC DNA]</scope>
    <source>
        <strain evidence="2">CGMCC 4.3568</strain>
    </source>
</reference>
<dbReference type="InterPro" id="IPR042236">
    <property type="entry name" value="PI3K_accessory_sf"/>
</dbReference>